<comment type="caution">
    <text evidence="1">The sequence shown here is derived from an EMBL/GenBank/DDBJ whole genome shotgun (WGS) entry which is preliminary data.</text>
</comment>
<dbReference type="EMBL" id="CM020619">
    <property type="protein sequence ID" value="KAK1863661.1"/>
    <property type="molecule type" value="Genomic_DNA"/>
</dbReference>
<reference evidence="1" key="1">
    <citation type="submission" date="2019-11" db="EMBL/GenBank/DDBJ databases">
        <title>Nori genome reveals adaptations in red seaweeds to the harsh intertidal environment.</title>
        <authorList>
            <person name="Wang D."/>
            <person name="Mao Y."/>
        </authorList>
    </citation>
    <scope>NUCLEOTIDE SEQUENCE</scope>
    <source>
        <tissue evidence="1">Gametophyte</tissue>
    </source>
</reference>
<sequence>MVDINTLTVRQLRAYITARGGDARGCVEKGDLRTLASSLAGRPDLSVKVCAECKAPAKTVCPDCQMLTYCGRSCAASDMGHQAVECPLTRRVRRREECEPSAWVDALPWAAALLDDAHGAGACGQALAATLASAGVRPDGYWRRAVGAHPRRPYGTLPAPRSAADAWGGMAAAARPPSTPLDVPPPSPLASWADYLDARGMPRSSLAPLLLHPARTVYAALAEALAAGATEATATAGSAGGGGLSEPAAAVVHLLGAEAELDALPLFAEVSHLLPMTDLSLVVIGPAVPASRDGKVVRLTPKETVRLVRGLYHTYAATAGWTRPTVVVALNAGLCAYPTWAPTVQLMADRRLVLIATDYIEFSAELPRMQYPLRVRGGGTWSNVSLNPFRQPKARCAHNSDLFPNYSNGFRVVFRGGA</sequence>
<evidence type="ECO:0000313" key="2">
    <source>
        <dbReference type="Proteomes" id="UP000798662"/>
    </source>
</evidence>
<protein>
    <submittedName>
        <fullName evidence="1">Uncharacterized protein</fullName>
    </submittedName>
</protein>
<keyword evidence="2" id="KW-1185">Reference proteome</keyword>
<name>A0ACC3C1M6_PYRYE</name>
<organism evidence="1 2">
    <name type="scientific">Pyropia yezoensis</name>
    <name type="common">Susabi-nori</name>
    <name type="synonym">Porphyra yezoensis</name>
    <dbReference type="NCBI Taxonomy" id="2788"/>
    <lineage>
        <taxon>Eukaryota</taxon>
        <taxon>Rhodophyta</taxon>
        <taxon>Bangiophyceae</taxon>
        <taxon>Bangiales</taxon>
        <taxon>Bangiaceae</taxon>
        <taxon>Pyropia</taxon>
    </lineage>
</organism>
<accession>A0ACC3C1M6</accession>
<proteinExistence type="predicted"/>
<gene>
    <name evidence="1" type="ORF">I4F81_006215</name>
</gene>
<dbReference type="Proteomes" id="UP000798662">
    <property type="component" value="Chromosome 2"/>
</dbReference>
<evidence type="ECO:0000313" key="1">
    <source>
        <dbReference type="EMBL" id="KAK1863661.1"/>
    </source>
</evidence>